<dbReference type="GO" id="GO:0006096">
    <property type="term" value="P:glycolytic process"/>
    <property type="evidence" value="ECO:0007669"/>
    <property type="project" value="UniProtKB-KW"/>
</dbReference>
<dbReference type="NCBIfam" id="TIGR00306">
    <property type="entry name" value="apgM"/>
    <property type="match status" value="1"/>
</dbReference>
<organism evidence="8">
    <name type="scientific">hydrocarbon metagenome</name>
    <dbReference type="NCBI Taxonomy" id="938273"/>
    <lineage>
        <taxon>unclassified sequences</taxon>
        <taxon>metagenomes</taxon>
        <taxon>ecological metagenomes</taxon>
    </lineage>
</organism>
<evidence type="ECO:0000256" key="5">
    <source>
        <dbReference type="ARBA" id="ARBA00023152"/>
    </source>
</evidence>
<evidence type="ECO:0000256" key="3">
    <source>
        <dbReference type="ARBA" id="ARBA00004921"/>
    </source>
</evidence>
<dbReference type="InterPro" id="IPR023665">
    <property type="entry name" value="ApgAM_prokaryotes"/>
</dbReference>
<gene>
    <name evidence="8" type="ORF">ASZ90_005716</name>
</gene>
<dbReference type="PANTHER" id="PTHR31209">
    <property type="entry name" value="COFACTOR-INDEPENDENT PHOSPHOGLYCERATE MUTASE"/>
    <property type="match status" value="1"/>
</dbReference>
<dbReference type="InterPro" id="IPR017850">
    <property type="entry name" value="Alkaline_phosphatase_core_sf"/>
</dbReference>
<keyword evidence="5" id="KW-0324">Glycolysis</keyword>
<accession>A0A0W8FUE1</accession>
<comment type="caution">
    <text evidence="8">The sequence shown here is derived from an EMBL/GenBank/DDBJ whole genome shotgun (WGS) entry which is preliminary data.</text>
</comment>
<comment type="pathway">
    <text evidence="3">Carbohydrate degradation.</text>
</comment>
<evidence type="ECO:0000256" key="6">
    <source>
        <dbReference type="ARBA" id="ARBA00023235"/>
    </source>
</evidence>
<evidence type="ECO:0000256" key="2">
    <source>
        <dbReference type="ARBA" id="ARBA00002315"/>
    </source>
</evidence>
<dbReference type="InterPro" id="IPR006124">
    <property type="entry name" value="Metalloenzyme"/>
</dbReference>
<evidence type="ECO:0000259" key="7">
    <source>
        <dbReference type="Pfam" id="PF01676"/>
    </source>
</evidence>
<dbReference type="SUPFAM" id="SSF53649">
    <property type="entry name" value="Alkaline phosphatase-like"/>
    <property type="match status" value="1"/>
</dbReference>
<dbReference type="GO" id="GO:0046872">
    <property type="term" value="F:metal ion binding"/>
    <property type="evidence" value="ECO:0007669"/>
    <property type="project" value="InterPro"/>
</dbReference>
<dbReference type="Gene3D" id="3.40.720.10">
    <property type="entry name" value="Alkaline Phosphatase, subunit A"/>
    <property type="match status" value="2"/>
</dbReference>
<comment type="catalytic activity">
    <reaction evidence="1">
        <text>(2R)-2-phosphoglycerate = (2R)-3-phosphoglycerate</text>
        <dbReference type="Rhea" id="RHEA:15901"/>
        <dbReference type="ChEBI" id="CHEBI:58272"/>
        <dbReference type="ChEBI" id="CHEBI:58289"/>
        <dbReference type="EC" id="5.4.2.12"/>
    </reaction>
</comment>
<reference evidence="8" key="1">
    <citation type="journal article" date="2015" name="Proc. Natl. Acad. Sci. U.S.A.">
        <title>Networks of energetic and metabolic interactions define dynamics in microbial communities.</title>
        <authorList>
            <person name="Embree M."/>
            <person name="Liu J.K."/>
            <person name="Al-Bassam M.M."/>
            <person name="Zengler K."/>
        </authorList>
    </citation>
    <scope>NUCLEOTIDE SEQUENCE</scope>
</reference>
<dbReference type="InterPro" id="IPR004456">
    <property type="entry name" value="Pglycerate_mutase_ApgM"/>
</dbReference>
<evidence type="ECO:0000313" key="8">
    <source>
        <dbReference type="EMBL" id="KUG24503.1"/>
    </source>
</evidence>
<dbReference type="PANTHER" id="PTHR31209:SF4">
    <property type="entry name" value="2,3-BISPHOSPHOGLYCERATE-INDEPENDENT PHOSPHOGLYCERATE MUTASE"/>
    <property type="match status" value="1"/>
</dbReference>
<proteinExistence type="inferred from homology"/>
<dbReference type="GO" id="GO:0004619">
    <property type="term" value="F:phosphoglycerate mutase activity"/>
    <property type="evidence" value="ECO:0007669"/>
    <property type="project" value="UniProtKB-EC"/>
</dbReference>
<dbReference type="EMBL" id="LNQE01000845">
    <property type="protein sequence ID" value="KUG24503.1"/>
    <property type="molecule type" value="Genomic_DNA"/>
</dbReference>
<feature type="domain" description="Metalloenzyme" evidence="7">
    <location>
        <begin position="5"/>
        <end position="375"/>
    </location>
</feature>
<keyword evidence="6" id="KW-0413">Isomerase</keyword>
<dbReference type="PIRSF" id="PIRSF006392">
    <property type="entry name" value="IPGAM_arch"/>
    <property type="match status" value="1"/>
</dbReference>
<sequence>MNENMKYVILLGDGMADYPTEKLNGKTPLQCAFTPFMDQIAADGTLGLVDTIPKGMNPGSDVATLSVLGYDPVENYTGRGPLEAASMGINLEPNDMVYRCNLVTIGDKDSPGAFMDDFTAGHISTDEAREIMLDINKGLGLPPYQFFPGVGYRHLFVWRNSPDAPETTAPHDITGKQIAEYLPRGNSFEEINSIMRRAGEILLNHPVNAKRKNAGKKQANAIWLWGQGRKPQMVPLTQKYSLSGGMISAVDLLKGIGIIAGLKVFPVEGATGYIDTNYEGKAKMALDILNFMDFVFIHLEAPDEMGHEGNAAGKIRAIELFDEKIVGPILNKIGSYGDYRIIVLSDHPTPVDVRTHVGDPSPFAVLSSIKEENKATGLPFNEINAKESAILISPGHLLMGKFINDWRSFVSQQHS</sequence>
<dbReference type="CDD" id="cd16011">
    <property type="entry name" value="iPGM_like"/>
    <property type="match status" value="1"/>
</dbReference>
<evidence type="ECO:0000256" key="4">
    <source>
        <dbReference type="ARBA" id="ARBA00005524"/>
    </source>
</evidence>
<dbReference type="AlphaFoldDB" id="A0A0W8FUE1"/>
<dbReference type="NCBIfam" id="TIGR02535">
    <property type="entry name" value="hyp_Hser_kinase"/>
    <property type="match status" value="1"/>
</dbReference>
<dbReference type="Pfam" id="PF01676">
    <property type="entry name" value="Metalloenzyme"/>
    <property type="match status" value="1"/>
</dbReference>
<comment type="similarity">
    <text evidence="4">Belongs to the BPG-independent phosphoglycerate mutase family. A-PGAM subfamily.</text>
</comment>
<evidence type="ECO:0000256" key="1">
    <source>
        <dbReference type="ARBA" id="ARBA00000370"/>
    </source>
</evidence>
<protein>
    <recommendedName>
        <fullName evidence="7">Metalloenzyme domain-containing protein</fullName>
    </recommendedName>
</protein>
<dbReference type="Pfam" id="PF10143">
    <property type="entry name" value="PhosphMutase"/>
    <property type="match status" value="1"/>
</dbReference>
<name>A0A0W8FUE1_9ZZZZ</name>
<comment type="function">
    <text evidence="2">Catalyzes the interconversion of 2-phosphoglycerate and 3-phosphoglycerate.</text>
</comment>
<dbReference type="NCBIfam" id="NF003242">
    <property type="entry name" value="PRK04200.1"/>
    <property type="match status" value="1"/>
</dbReference>